<evidence type="ECO:0000256" key="2">
    <source>
        <dbReference type="ARBA" id="ARBA00005528"/>
    </source>
</evidence>
<dbReference type="InterPro" id="IPR029028">
    <property type="entry name" value="Alpha/beta_knot_MTases"/>
</dbReference>
<keyword evidence="4" id="KW-0963">Cytoplasm</keyword>
<dbReference type="InterPro" id="IPR046886">
    <property type="entry name" value="RsmE_MTase_dom"/>
</dbReference>
<evidence type="ECO:0000256" key="7">
    <source>
        <dbReference type="ARBA" id="ARBA00022679"/>
    </source>
</evidence>
<evidence type="ECO:0000256" key="5">
    <source>
        <dbReference type="ARBA" id="ARBA00022552"/>
    </source>
</evidence>
<protein>
    <recommendedName>
        <fullName evidence="3">16S rRNA (uracil(1498)-N(3))-methyltransferase</fullName>
        <ecNumber evidence="3">2.1.1.193</ecNumber>
    </recommendedName>
</protein>
<dbReference type="SUPFAM" id="SSF88697">
    <property type="entry name" value="PUA domain-like"/>
    <property type="match status" value="1"/>
</dbReference>
<evidence type="ECO:0000313" key="12">
    <source>
        <dbReference type="EMBL" id="SFV90839.1"/>
    </source>
</evidence>
<dbReference type="GO" id="GO:0070042">
    <property type="term" value="F:rRNA (uridine-N3-)-methyltransferase activity"/>
    <property type="evidence" value="ECO:0007669"/>
    <property type="project" value="TreeGrafter"/>
</dbReference>
<sequence>MLYLYHKDAGVPTLTLSGDDHRYLFKVRRHKVEDTLYLRNLRDTYIYSYEVVTIDKRSVTLSCISKEKLEINAAKKLHIGWCIIDPKNIEKIFPSLNELGVEKISFIYCQRSQKSFKPDFKRLNKILLNSSQQSGRSSMMQLEIIETLQLFLQKYPQSYMLNFSEKSIESIKEDIETILIGCEGGFSEEEISLFDQEKIVGFATPLVLKSETAVCAVAAKLLI</sequence>
<keyword evidence="8" id="KW-0949">S-adenosyl-L-methionine</keyword>
<dbReference type="PIRSF" id="PIRSF015601">
    <property type="entry name" value="MTase_slr0722"/>
    <property type="match status" value="1"/>
</dbReference>
<name>A0A1W1EAA5_9ZZZZ</name>
<evidence type="ECO:0000256" key="6">
    <source>
        <dbReference type="ARBA" id="ARBA00022603"/>
    </source>
</evidence>
<evidence type="ECO:0000256" key="10">
    <source>
        <dbReference type="ARBA" id="ARBA00047944"/>
    </source>
</evidence>
<dbReference type="PANTHER" id="PTHR30027">
    <property type="entry name" value="RIBOSOMAL RNA SMALL SUBUNIT METHYLTRANSFERASE E"/>
    <property type="match status" value="1"/>
</dbReference>
<dbReference type="InterPro" id="IPR006700">
    <property type="entry name" value="RsmE"/>
</dbReference>
<dbReference type="PANTHER" id="PTHR30027:SF3">
    <property type="entry name" value="16S RRNA (URACIL(1498)-N(3))-METHYLTRANSFERASE"/>
    <property type="match status" value="1"/>
</dbReference>
<keyword evidence="7 12" id="KW-0808">Transferase</keyword>
<dbReference type="GO" id="GO:0005737">
    <property type="term" value="C:cytoplasm"/>
    <property type="evidence" value="ECO:0007669"/>
    <property type="project" value="UniProtKB-SubCell"/>
</dbReference>
<gene>
    <name evidence="12" type="ORF">MNB_SV-4-416</name>
</gene>
<comment type="subcellular location">
    <subcellularLocation>
        <location evidence="1">Cytoplasm</location>
    </subcellularLocation>
</comment>
<dbReference type="Pfam" id="PF04452">
    <property type="entry name" value="Methyltrans_RNA"/>
    <property type="match status" value="1"/>
</dbReference>
<evidence type="ECO:0000259" key="11">
    <source>
        <dbReference type="Pfam" id="PF04452"/>
    </source>
</evidence>
<dbReference type="InterPro" id="IPR029026">
    <property type="entry name" value="tRNA_m1G_MTases_N"/>
</dbReference>
<evidence type="ECO:0000256" key="9">
    <source>
        <dbReference type="ARBA" id="ARBA00025699"/>
    </source>
</evidence>
<dbReference type="NCBIfam" id="NF008695">
    <property type="entry name" value="PRK11713.3-3"/>
    <property type="match status" value="1"/>
</dbReference>
<dbReference type="EMBL" id="FPIB01000024">
    <property type="protein sequence ID" value="SFV90839.1"/>
    <property type="molecule type" value="Genomic_DNA"/>
</dbReference>
<dbReference type="InterPro" id="IPR015947">
    <property type="entry name" value="PUA-like_sf"/>
</dbReference>
<evidence type="ECO:0000256" key="4">
    <source>
        <dbReference type="ARBA" id="ARBA00022490"/>
    </source>
</evidence>
<dbReference type="NCBIfam" id="TIGR00046">
    <property type="entry name" value="RsmE family RNA methyltransferase"/>
    <property type="match status" value="1"/>
</dbReference>
<accession>A0A1W1EAA5</accession>
<feature type="domain" description="Ribosomal RNA small subunit methyltransferase E methyltransferase" evidence="11">
    <location>
        <begin position="75"/>
        <end position="220"/>
    </location>
</feature>
<dbReference type="EC" id="2.1.1.193" evidence="3"/>
<dbReference type="GO" id="GO:0070475">
    <property type="term" value="P:rRNA base methylation"/>
    <property type="evidence" value="ECO:0007669"/>
    <property type="project" value="TreeGrafter"/>
</dbReference>
<evidence type="ECO:0000256" key="1">
    <source>
        <dbReference type="ARBA" id="ARBA00004496"/>
    </source>
</evidence>
<keyword evidence="6 12" id="KW-0489">Methyltransferase</keyword>
<dbReference type="SUPFAM" id="SSF75217">
    <property type="entry name" value="alpha/beta knot"/>
    <property type="match status" value="1"/>
</dbReference>
<dbReference type="AlphaFoldDB" id="A0A1W1EAA5"/>
<evidence type="ECO:0000256" key="8">
    <source>
        <dbReference type="ARBA" id="ARBA00022691"/>
    </source>
</evidence>
<organism evidence="12">
    <name type="scientific">hydrothermal vent metagenome</name>
    <dbReference type="NCBI Taxonomy" id="652676"/>
    <lineage>
        <taxon>unclassified sequences</taxon>
        <taxon>metagenomes</taxon>
        <taxon>ecological metagenomes</taxon>
    </lineage>
</organism>
<proteinExistence type="inferred from homology"/>
<comment type="similarity">
    <text evidence="2">Belongs to the RNA methyltransferase RsmE family.</text>
</comment>
<dbReference type="Gene3D" id="3.40.1280.10">
    <property type="match status" value="1"/>
</dbReference>
<keyword evidence="5" id="KW-0698">rRNA processing</keyword>
<reference evidence="12" key="1">
    <citation type="submission" date="2016-10" db="EMBL/GenBank/DDBJ databases">
        <authorList>
            <person name="de Groot N.N."/>
        </authorList>
    </citation>
    <scope>NUCLEOTIDE SEQUENCE</scope>
</reference>
<comment type="catalytic activity">
    <reaction evidence="10">
        <text>uridine(1498) in 16S rRNA + S-adenosyl-L-methionine = N(3)-methyluridine(1498) in 16S rRNA + S-adenosyl-L-homocysteine + H(+)</text>
        <dbReference type="Rhea" id="RHEA:42920"/>
        <dbReference type="Rhea" id="RHEA-COMP:10283"/>
        <dbReference type="Rhea" id="RHEA-COMP:10284"/>
        <dbReference type="ChEBI" id="CHEBI:15378"/>
        <dbReference type="ChEBI" id="CHEBI:57856"/>
        <dbReference type="ChEBI" id="CHEBI:59789"/>
        <dbReference type="ChEBI" id="CHEBI:65315"/>
        <dbReference type="ChEBI" id="CHEBI:74502"/>
        <dbReference type="EC" id="2.1.1.193"/>
    </reaction>
</comment>
<comment type="function">
    <text evidence="9">Specifically methylates the N3 position of the uracil ring of uridine 1498 (m3U1498) in 16S rRNA. Acts on the fully assembled 30S ribosomal subunit.</text>
</comment>
<evidence type="ECO:0000256" key="3">
    <source>
        <dbReference type="ARBA" id="ARBA00012328"/>
    </source>
</evidence>